<evidence type="ECO:0000256" key="1">
    <source>
        <dbReference type="SAM" id="MobiDB-lite"/>
    </source>
</evidence>
<dbReference type="GO" id="GO:0005819">
    <property type="term" value="C:spindle"/>
    <property type="evidence" value="ECO:0007669"/>
    <property type="project" value="TreeGrafter"/>
</dbReference>
<dbReference type="PANTHER" id="PTHR19321">
    <property type="entry name" value="PROTEIN REGULATOR OF CYTOKINESIS 1 PRC1-RELATED"/>
    <property type="match status" value="1"/>
</dbReference>
<dbReference type="PANTHER" id="PTHR19321:SF41">
    <property type="entry name" value="FASCETTO-RELATED"/>
    <property type="match status" value="1"/>
</dbReference>
<dbReference type="InterPro" id="IPR007145">
    <property type="entry name" value="MAP65_Ase1_PRC1"/>
</dbReference>
<dbReference type="Gene3D" id="1.20.58.1520">
    <property type="match status" value="1"/>
</dbReference>
<dbReference type="GO" id="GO:0000226">
    <property type="term" value="P:microtubule cytoskeleton organization"/>
    <property type="evidence" value="ECO:0007669"/>
    <property type="project" value="InterPro"/>
</dbReference>
<feature type="compositionally biased region" description="Basic and acidic residues" evidence="1">
    <location>
        <begin position="508"/>
        <end position="527"/>
    </location>
</feature>
<dbReference type="EMBL" id="JANCYU010000070">
    <property type="protein sequence ID" value="KAK4528853.1"/>
    <property type="molecule type" value="Genomic_DNA"/>
</dbReference>
<feature type="compositionally biased region" description="Basic and acidic residues" evidence="1">
    <location>
        <begin position="719"/>
        <end position="739"/>
    </location>
</feature>
<feature type="compositionally biased region" description="Polar residues" evidence="1">
    <location>
        <begin position="597"/>
        <end position="607"/>
    </location>
</feature>
<organism evidence="2 3">
    <name type="scientific">Galdieria yellowstonensis</name>
    <dbReference type="NCBI Taxonomy" id="3028027"/>
    <lineage>
        <taxon>Eukaryota</taxon>
        <taxon>Rhodophyta</taxon>
        <taxon>Bangiophyceae</taxon>
        <taxon>Galdieriales</taxon>
        <taxon>Galdieriaceae</taxon>
        <taxon>Galdieria</taxon>
    </lineage>
</organism>
<feature type="compositionally biased region" description="Low complexity" evidence="1">
    <location>
        <begin position="574"/>
        <end position="589"/>
    </location>
</feature>
<accession>A0AAV9INL0</accession>
<evidence type="ECO:0000313" key="2">
    <source>
        <dbReference type="EMBL" id="KAK4528853.1"/>
    </source>
</evidence>
<protein>
    <submittedName>
        <fullName evidence="2">Uncharacterized protein</fullName>
    </submittedName>
</protein>
<dbReference type="AlphaFoldDB" id="A0AAV9INL0"/>
<comment type="caution">
    <text evidence="2">The sequence shown here is derived from an EMBL/GenBank/DDBJ whole genome shotgun (WGS) entry which is preliminary data.</text>
</comment>
<feature type="region of interest" description="Disordered" evidence="1">
    <location>
        <begin position="508"/>
        <end position="679"/>
    </location>
</feature>
<proteinExistence type="predicted"/>
<evidence type="ECO:0000313" key="3">
    <source>
        <dbReference type="Proteomes" id="UP001300502"/>
    </source>
</evidence>
<feature type="region of interest" description="Disordered" evidence="1">
    <location>
        <begin position="774"/>
        <end position="793"/>
    </location>
</feature>
<gene>
    <name evidence="2" type="ORF">GAYE_SCF65G6800</name>
</gene>
<name>A0AAV9INL0_9RHOD</name>
<feature type="compositionally biased region" description="Polar residues" evidence="1">
    <location>
        <begin position="617"/>
        <end position="639"/>
    </location>
</feature>
<sequence>METQDELQQLLGETATKKLLSLKLLWEVEGISEHETQEKLKELRQSLQHAFDQSLENMKQQVESKVTEIVKTCEKIQAIANELQLPTPEFGENFSLSTVQSKGNQVLQLLTQYDKFKSDMKKEIQTTLPLPTVRQTLDLVLEKASELSTLREEKLQRIENKRQAVLNLWIDVLGEVLDDLNETFREPKDDASNAREEAMDKQYKVLCEQVDQRYHVLAESLQRIGAHLESLQIYDEEEMEDEVDRVAFQWRNKEGSSSEIYKQLGITRDRMDILAAREEILLQQVQERFQKLQSYTTQVSAYYEKLKFPMEEYEEFASQHSNLSLSCLHAWERELGRLEQLEKDRLQQLLDESKQKLHALWNELQIPVSERLHWQETLDKEHLSTENLIGRHDQEISRLESLAEKVRPIYQLYERRQEILQKREAFMKESQDPSRLFGRSQDGSRRDAAFLLREEKLRKEIEKLPKIQESLKKKIKEFEASVQQKFLINGEPLLELLLEEEKREQEEKMEQRRRKEAERRARLEVESKYGTNATPELIRRVQGSGGKKTNRTVSRQQQQQDRNEENSRSHYMASTPSSSKSNSTRSTGLSDRHPHYPSSSAITSVHHTPQKDEINMKKTQSNCHSPLSITSKTSVSRQHTFMEDSGEEGVGGDNLHTAGQRATEPCAQPPFRLPGVPVSSKISGYSKNSFKSSSSSSHSDWTATQSYVRSDKEAYGEGRLLSDKWRQDSDQHLNDENRRPMMNYQTTASNNTFSEIPSFVREVVSVEDAEESKFTCTESPINTTSTTAEGIQQ</sequence>
<dbReference type="GO" id="GO:0008017">
    <property type="term" value="F:microtubule binding"/>
    <property type="evidence" value="ECO:0007669"/>
    <property type="project" value="InterPro"/>
</dbReference>
<dbReference type="Proteomes" id="UP001300502">
    <property type="component" value="Unassembled WGS sequence"/>
</dbReference>
<dbReference type="Pfam" id="PF03999">
    <property type="entry name" value="MAP65_ASE1"/>
    <property type="match status" value="1"/>
</dbReference>
<dbReference type="GO" id="GO:0005737">
    <property type="term" value="C:cytoplasm"/>
    <property type="evidence" value="ECO:0007669"/>
    <property type="project" value="TreeGrafter"/>
</dbReference>
<feature type="region of interest" description="Disordered" evidence="1">
    <location>
        <begin position="719"/>
        <end position="750"/>
    </location>
</feature>
<keyword evidence="3" id="KW-1185">Reference proteome</keyword>
<reference evidence="2 3" key="1">
    <citation type="submission" date="2022-07" db="EMBL/GenBank/DDBJ databases">
        <title>Genome-wide signatures of adaptation to extreme environments.</title>
        <authorList>
            <person name="Cho C.H."/>
            <person name="Yoon H.S."/>
        </authorList>
    </citation>
    <scope>NUCLEOTIDE SEQUENCE [LARGE SCALE GENOMIC DNA]</scope>
    <source>
        <strain evidence="2 3">108.79 E11</strain>
    </source>
</reference>